<evidence type="ECO:0000256" key="1">
    <source>
        <dbReference type="SAM" id="Phobius"/>
    </source>
</evidence>
<comment type="caution">
    <text evidence="2">The sequence shown here is derived from an EMBL/GenBank/DDBJ whole genome shotgun (WGS) entry which is preliminary data.</text>
</comment>
<evidence type="ECO:0008006" key="4">
    <source>
        <dbReference type="Google" id="ProtNLM"/>
    </source>
</evidence>
<name>A0AAU9Q3B9_9VIBR</name>
<dbReference type="InterPro" id="IPR012902">
    <property type="entry name" value="N_methyl_site"/>
</dbReference>
<keyword evidence="1" id="KW-0812">Transmembrane</keyword>
<sequence>MKSKGFTLIELVIAIVILGILAVVAAPRFLNLQKDSKIAVMETVAASMKAGLEMVHARAIVEGLDQGEQEIRINGVLIPLKDGYPRVNGSDSFDSINEQVLAWLNVDAISLTAAQRDPNAADLFTDKSTPNNQIYIFFTSDLDKKGVNFECQVMYQNISVPEVRLLTDAC</sequence>
<dbReference type="AlphaFoldDB" id="A0AAU9Q3B9"/>
<dbReference type="InterPro" id="IPR045584">
    <property type="entry name" value="Pilin-like"/>
</dbReference>
<keyword evidence="1" id="KW-0472">Membrane</keyword>
<evidence type="ECO:0000313" key="3">
    <source>
        <dbReference type="Proteomes" id="UP001295420"/>
    </source>
</evidence>
<dbReference type="EMBL" id="CAKMTQ010000006">
    <property type="protein sequence ID" value="CAH1523275.1"/>
    <property type="molecule type" value="Genomic_DNA"/>
</dbReference>
<dbReference type="Pfam" id="PF07963">
    <property type="entry name" value="N_methyl"/>
    <property type="match status" value="1"/>
</dbReference>
<feature type="transmembrane region" description="Helical" evidence="1">
    <location>
        <begin position="6"/>
        <end position="27"/>
    </location>
</feature>
<accession>A0AAU9Q3B9</accession>
<reference evidence="2" key="1">
    <citation type="submission" date="2022-01" db="EMBL/GenBank/DDBJ databases">
        <authorList>
            <person name="Lagorce A."/>
        </authorList>
    </citation>
    <scope>NUCLEOTIDE SEQUENCE</scope>
    <source>
        <strain evidence="2">Th15_F1_D04</strain>
    </source>
</reference>
<gene>
    <name evidence="2" type="ORF">THF1D04_140040</name>
</gene>
<dbReference type="RefSeq" id="WP_409930482.1">
    <property type="nucleotide sequence ID" value="NZ_CAKMTQ010000006.1"/>
</dbReference>
<dbReference type="Proteomes" id="UP001295420">
    <property type="component" value="Unassembled WGS sequence"/>
</dbReference>
<proteinExistence type="predicted"/>
<dbReference type="NCBIfam" id="TIGR02532">
    <property type="entry name" value="IV_pilin_GFxxxE"/>
    <property type="match status" value="1"/>
</dbReference>
<dbReference type="SUPFAM" id="SSF54523">
    <property type="entry name" value="Pili subunits"/>
    <property type="match status" value="1"/>
</dbReference>
<keyword evidence="1" id="KW-1133">Transmembrane helix</keyword>
<evidence type="ECO:0000313" key="2">
    <source>
        <dbReference type="EMBL" id="CAH1523275.1"/>
    </source>
</evidence>
<dbReference type="PROSITE" id="PS00409">
    <property type="entry name" value="PROKAR_NTER_METHYL"/>
    <property type="match status" value="1"/>
</dbReference>
<dbReference type="Gene3D" id="3.30.700.10">
    <property type="entry name" value="Glycoprotein, Type 4 Pilin"/>
    <property type="match status" value="1"/>
</dbReference>
<protein>
    <recommendedName>
        <fullName evidence="4">Prepilin-type N-terminal cleavage/methylation domain-containing protein</fullName>
    </recommendedName>
</protein>
<organism evidence="2 3">
    <name type="scientific">Vibrio owensii</name>
    <dbReference type="NCBI Taxonomy" id="696485"/>
    <lineage>
        <taxon>Bacteria</taxon>
        <taxon>Pseudomonadati</taxon>
        <taxon>Pseudomonadota</taxon>
        <taxon>Gammaproteobacteria</taxon>
        <taxon>Vibrionales</taxon>
        <taxon>Vibrionaceae</taxon>
        <taxon>Vibrio</taxon>
    </lineage>
</organism>